<evidence type="ECO:0000259" key="3">
    <source>
        <dbReference type="Pfam" id="PF05922"/>
    </source>
</evidence>
<accession>A0ABD1PFP9</accession>
<dbReference type="PANTHER" id="PTHR10795">
    <property type="entry name" value="PROPROTEIN CONVERTASE SUBTILISIN/KEXIN"/>
    <property type="match status" value="1"/>
</dbReference>
<keyword evidence="5" id="KW-1185">Reference proteome</keyword>
<feature type="domain" description="Inhibitor I9" evidence="3">
    <location>
        <begin position="2"/>
        <end position="27"/>
    </location>
</feature>
<dbReference type="Gene3D" id="3.40.50.200">
    <property type="entry name" value="Peptidase S8/S53 domain"/>
    <property type="match status" value="1"/>
</dbReference>
<gene>
    <name evidence="4" type="ORF">Fot_53973</name>
</gene>
<dbReference type="SUPFAM" id="SSF52743">
    <property type="entry name" value="Subtilisin-like"/>
    <property type="match status" value="1"/>
</dbReference>
<sequence>MQMVYSYRHSFSGFAAKLTESQAKKIAGILPNPAFKDEGLGPIPARWQGECESVDMFDASKQCNNKVIGARFYKDGFEMEFQGNLTDYFTYSDNPSPLDIVGHGSHVASTAAGSFVANATYFGHNFGTFRGGAPRARLAVYKACWYC</sequence>
<keyword evidence="2" id="KW-0732">Signal</keyword>
<dbReference type="PROSITE" id="PS00137">
    <property type="entry name" value="SUBTILASE_HIS"/>
    <property type="match status" value="1"/>
</dbReference>
<comment type="similarity">
    <text evidence="1">Belongs to the peptidase S8 family.</text>
</comment>
<protein>
    <submittedName>
        <fullName evidence="4">Subtilase family protein</fullName>
    </submittedName>
</protein>
<comment type="caution">
    <text evidence="4">The sequence shown here is derived from an EMBL/GenBank/DDBJ whole genome shotgun (WGS) entry which is preliminary data.</text>
</comment>
<evidence type="ECO:0000256" key="1">
    <source>
        <dbReference type="ARBA" id="ARBA00011073"/>
    </source>
</evidence>
<evidence type="ECO:0000313" key="5">
    <source>
        <dbReference type="Proteomes" id="UP001604277"/>
    </source>
</evidence>
<reference evidence="5" key="1">
    <citation type="submission" date="2024-07" db="EMBL/GenBank/DDBJ databases">
        <title>Two chromosome-level genome assemblies of Korean endemic species Abeliophyllum distichum and Forsythia ovata (Oleaceae).</title>
        <authorList>
            <person name="Jang H."/>
        </authorList>
    </citation>
    <scope>NUCLEOTIDE SEQUENCE [LARGE SCALE GENOMIC DNA]</scope>
</reference>
<dbReference type="AlphaFoldDB" id="A0ABD1PFP9"/>
<dbReference type="InterPro" id="IPR022398">
    <property type="entry name" value="Peptidase_S8_His-AS"/>
</dbReference>
<dbReference type="InterPro" id="IPR045051">
    <property type="entry name" value="SBT"/>
</dbReference>
<dbReference type="InterPro" id="IPR010259">
    <property type="entry name" value="S8pro/Inhibitor_I9"/>
</dbReference>
<organism evidence="4 5">
    <name type="scientific">Forsythia ovata</name>
    <dbReference type="NCBI Taxonomy" id="205694"/>
    <lineage>
        <taxon>Eukaryota</taxon>
        <taxon>Viridiplantae</taxon>
        <taxon>Streptophyta</taxon>
        <taxon>Embryophyta</taxon>
        <taxon>Tracheophyta</taxon>
        <taxon>Spermatophyta</taxon>
        <taxon>Magnoliopsida</taxon>
        <taxon>eudicotyledons</taxon>
        <taxon>Gunneridae</taxon>
        <taxon>Pentapetalae</taxon>
        <taxon>asterids</taxon>
        <taxon>lamiids</taxon>
        <taxon>Lamiales</taxon>
        <taxon>Oleaceae</taxon>
        <taxon>Forsythieae</taxon>
        <taxon>Forsythia</taxon>
    </lineage>
</organism>
<dbReference type="Pfam" id="PF05922">
    <property type="entry name" value="Inhibitor_I9"/>
    <property type="match status" value="1"/>
</dbReference>
<evidence type="ECO:0000256" key="2">
    <source>
        <dbReference type="ARBA" id="ARBA00022729"/>
    </source>
</evidence>
<evidence type="ECO:0000313" key="4">
    <source>
        <dbReference type="EMBL" id="KAL2462736.1"/>
    </source>
</evidence>
<name>A0ABD1PFP9_9LAMI</name>
<dbReference type="EMBL" id="JBFOLJ010000020">
    <property type="protein sequence ID" value="KAL2462736.1"/>
    <property type="molecule type" value="Genomic_DNA"/>
</dbReference>
<dbReference type="InterPro" id="IPR036852">
    <property type="entry name" value="Peptidase_S8/S53_dom_sf"/>
</dbReference>
<dbReference type="Proteomes" id="UP001604277">
    <property type="component" value="Unassembled WGS sequence"/>
</dbReference>
<proteinExistence type="inferred from homology"/>